<sequence>MILAARRLSAALLSIGLGWSTAAAAASVPVPPCARLAALPALPADGAPPNFAVWRGDALDRTAPVPACLGWPDFDFSIMLAMAGRFRHPGGVEAVLAGFGRFSSMTGLKYWSISDERWQVLLERSAAVTDPETRQARPDFAPGEFVPGRDLYFLQRENRGREDIVYRLHVLTNGPDGFSVSVTNVSSINFLFIRLFAPGDLNSVYFFRRLGNDDWGYWAVGGTHLGLTGLFGPHIGSFENRAMAIYRHFAGIPEDQEPPAATEE</sequence>
<dbReference type="RefSeq" id="WP_189047672.1">
    <property type="nucleotide sequence ID" value="NZ_BMJQ01000008.1"/>
</dbReference>
<dbReference type="AlphaFoldDB" id="A0A8J3E5T6"/>
<keyword evidence="1" id="KW-0732">Signal</keyword>
<protein>
    <recommendedName>
        <fullName evidence="4">DUF1349 domain-containing protein</fullName>
    </recommendedName>
</protein>
<comment type="caution">
    <text evidence="2">The sequence shown here is derived from an EMBL/GenBank/DDBJ whole genome shotgun (WGS) entry which is preliminary data.</text>
</comment>
<keyword evidence="3" id="KW-1185">Reference proteome</keyword>
<gene>
    <name evidence="2" type="ORF">GCM10011611_32860</name>
</gene>
<dbReference type="Proteomes" id="UP000646365">
    <property type="component" value="Unassembled WGS sequence"/>
</dbReference>
<evidence type="ECO:0008006" key="4">
    <source>
        <dbReference type="Google" id="ProtNLM"/>
    </source>
</evidence>
<proteinExistence type="predicted"/>
<organism evidence="2 3">
    <name type="scientific">Aliidongia dinghuensis</name>
    <dbReference type="NCBI Taxonomy" id="1867774"/>
    <lineage>
        <taxon>Bacteria</taxon>
        <taxon>Pseudomonadati</taxon>
        <taxon>Pseudomonadota</taxon>
        <taxon>Alphaproteobacteria</taxon>
        <taxon>Rhodospirillales</taxon>
        <taxon>Dongiaceae</taxon>
        <taxon>Aliidongia</taxon>
    </lineage>
</organism>
<dbReference type="InterPro" id="IPR046745">
    <property type="entry name" value="DUF6675"/>
</dbReference>
<dbReference type="EMBL" id="BMJQ01000008">
    <property type="protein sequence ID" value="GGF24240.1"/>
    <property type="molecule type" value="Genomic_DNA"/>
</dbReference>
<evidence type="ECO:0000256" key="1">
    <source>
        <dbReference type="SAM" id="SignalP"/>
    </source>
</evidence>
<feature type="chain" id="PRO_5035184211" description="DUF1349 domain-containing protein" evidence="1">
    <location>
        <begin position="26"/>
        <end position="264"/>
    </location>
</feature>
<accession>A0A8J3E5T6</accession>
<name>A0A8J3E5T6_9PROT</name>
<evidence type="ECO:0000313" key="3">
    <source>
        <dbReference type="Proteomes" id="UP000646365"/>
    </source>
</evidence>
<evidence type="ECO:0000313" key="2">
    <source>
        <dbReference type="EMBL" id="GGF24240.1"/>
    </source>
</evidence>
<dbReference type="Pfam" id="PF20380">
    <property type="entry name" value="DUF6675"/>
    <property type="match status" value="1"/>
</dbReference>
<feature type="signal peptide" evidence="1">
    <location>
        <begin position="1"/>
        <end position="25"/>
    </location>
</feature>
<reference evidence="2" key="2">
    <citation type="submission" date="2020-09" db="EMBL/GenBank/DDBJ databases">
        <authorList>
            <person name="Sun Q."/>
            <person name="Zhou Y."/>
        </authorList>
    </citation>
    <scope>NUCLEOTIDE SEQUENCE</scope>
    <source>
        <strain evidence="2">CGMCC 1.15725</strain>
    </source>
</reference>
<reference evidence="2" key="1">
    <citation type="journal article" date="2014" name="Int. J. Syst. Evol. Microbiol.">
        <title>Complete genome sequence of Corynebacterium casei LMG S-19264T (=DSM 44701T), isolated from a smear-ripened cheese.</title>
        <authorList>
            <consortium name="US DOE Joint Genome Institute (JGI-PGF)"/>
            <person name="Walter F."/>
            <person name="Albersmeier A."/>
            <person name="Kalinowski J."/>
            <person name="Ruckert C."/>
        </authorList>
    </citation>
    <scope>NUCLEOTIDE SEQUENCE</scope>
    <source>
        <strain evidence="2">CGMCC 1.15725</strain>
    </source>
</reference>